<dbReference type="Gene3D" id="3.50.50.60">
    <property type="entry name" value="FAD/NAD(P)-binding domain"/>
    <property type="match status" value="1"/>
</dbReference>
<reference evidence="12" key="1">
    <citation type="submission" date="2020-10" db="EMBL/GenBank/DDBJ databases">
        <title>Unveiling of a novel bifunctional photoreceptor, Dualchrome1, isolated from a cosmopolitan green alga.</title>
        <authorList>
            <person name="Suzuki S."/>
            <person name="Kawachi M."/>
        </authorList>
    </citation>
    <scope>NUCLEOTIDE SEQUENCE</scope>
    <source>
        <strain evidence="12">NIES 2893</strain>
    </source>
</reference>
<feature type="binding site" evidence="10">
    <location>
        <position position="376"/>
    </location>
    <ligand>
        <name>NADP(+)</name>
        <dbReference type="ChEBI" id="CHEBI:58349"/>
    </ligand>
</feature>
<comment type="caution">
    <text evidence="12">The sequence shown here is derived from an EMBL/GenBank/DDBJ whole genome shotgun (WGS) entry which is preliminary data.</text>
</comment>
<evidence type="ECO:0000256" key="5">
    <source>
        <dbReference type="ARBA" id="ARBA00022857"/>
    </source>
</evidence>
<feature type="binding site" evidence="9">
    <location>
        <position position="50"/>
    </location>
    <ligand>
        <name>FAD</name>
        <dbReference type="ChEBI" id="CHEBI:57692"/>
    </ligand>
</feature>
<dbReference type="InterPro" id="IPR036188">
    <property type="entry name" value="FAD/NAD-bd_sf"/>
</dbReference>
<dbReference type="EMBL" id="BNJQ01000024">
    <property type="protein sequence ID" value="GHP09306.1"/>
    <property type="molecule type" value="Genomic_DNA"/>
</dbReference>
<dbReference type="InterPro" id="IPR023753">
    <property type="entry name" value="FAD/NAD-binding_dom"/>
</dbReference>
<dbReference type="PRINTS" id="PR00419">
    <property type="entry name" value="ADXRDTASE"/>
</dbReference>
<keyword evidence="13" id="KW-1185">Reference proteome</keyword>
<dbReference type="PANTHER" id="PTHR48467">
    <property type="entry name" value="GLUTAMATE SYNTHASE 1 [NADH], CHLOROPLASTIC-LIKE"/>
    <property type="match status" value="1"/>
</dbReference>
<protein>
    <recommendedName>
        <fullName evidence="8">NADPH:adrenodoxin oxidoreductase, mitochondrial</fullName>
        <ecNumber evidence="8">1.18.1.6</ecNumber>
    </recommendedName>
</protein>
<dbReference type="Proteomes" id="UP000660262">
    <property type="component" value="Unassembled WGS sequence"/>
</dbReference>
<dbReference type="InterPro" id="IPR055275">
    <property type="entry name" value="Ferredox_Rdtase"/>
</dbReference>
<feature type="binding site" evidence="9">
    <location>
        <position position="369"/>
    </location>
    <ligand>
        <name>FAD</name>
        <dbReference type="ChEBI" id="CHEBI:57692"/>
    </ligand>
</feature>
<keyword evidence="4 8" id="KW-0274">FAD</keyword>
<evidence type="ECO:0000313" key="12">
    <source>
        <dbReference type="EMBL" id="GHP09306.1"/>
    </source>
</evidence>
<keyword evidence="8" id="KW-0496">Mitochondrion</keyword>
<evidence type="ECO:0000259" key="11">
    <source>
        <dbReference type="Pfam" id="PF07992"/>
    </source>
</evidence>
<dbReference type="PIRSF" id="PIRSF000362">
    <property type="entry name" value="FNR"/>
    <property type="match status" value="1"/>
</dbReference>
<evidence type="ECO:0000256" key="7">
    <source>
        <dbReference type="ARBA" id="ARBA00048933"/>
    </source>
</evidence>
<proteinExistence type="inferred from homology"/>
<dbReference type="GO" id="GO:0005739">
    <property type="term" value="C:mitochondrion"/>
    <property type="evidence" value="ECO:0007669"/>
    <property type="project" value="UniProtKB-SubCell"/>
</dbReference>
<name>A0A830HPA9_9CHLO</name>
<evidence type="ECO:0000256" key="3">
    <source>
        <dbReference type="ARBA" id="ARBA00022630"/>
    </source>
</evidence>
<evidence type="ECO:0000313" key="13">
    <source>
        <dbReference type="Proteomes" id="UP000660262"/>
    </source>
</evidence>
<dbReference type="EC" id="1.18.1.6" evidence="8"/>
<comment type="subcellular location">
    <subcellularLocation>
        <location evidence="8">Mitochondrion</location>
    </subcellularLocation>
</comment>
<evidence type="ECO:0000256" key="8">
    <source>
        <dbReference type="PIRNR" id="PIRNR000362"/>
    </source>
</evidence>
<feature type="binding site" evidence="9">
    <location>
        <position position="86"/>
    </location>
    <ligand>
        <name>FAD</name>
        <dbReference type="ChEBI" id="CHEBI:57692"/>
    </ligand>
</feature>
<comment type="similarity">
    <text evidence="2 8">Belongs to the ferredoxin--NADP reductase type 1 family.</text>
</comment>
<feature type="binding site" evidence="9">
    <location>
        <position position="20"/>
    </location>
    <ligand>
        <name>FAD</name>
        <dbReference type="ChEBI" id="CHEBI:57692"/>
    </ligand>
</feature>
<keyword evidence="5 8" id="KW-0521">NADP</keyword>
<evidence type="ECO:0000256" key="2">
    <source>
        <dbReference type="ARBA" id="ARBA00008312"/>
    </source>
</evidence>
<accession>A0A830HPA9</accession>
<feature type="binding site" evidence="10">
    <location>
        <position position="221"/>
    </location>
    <ligand>
        <name>NADP(+)</name>
        <dbReference type="ChEBI" id="CHEBI:58349"/>
    </ligand>
</feature>
<evidence type="ECO:0000256" key="4">
    <source>
        <dbReference type="ARBA" id="ARBA00022827"/>
    </source>
</evidence>
<dbReference type="PANTHER" id="PTHR48467:SF1">
    <property type="entry name" value="GLUTAMATE SYNTHASE 1 [NADH], CHLOROPLASTIC-LIKE"/>
    <property type="match status" value="1"/>
</dbReference>
<organism evidence="12 13">
    <name type="scientific">Pycnococcus provasolii</name>
    <dbReference type="NCBI Taxonomy" id="41880"/>
    <lineage>
        <taxon>Eukaryota</taxon>
        <taxon>Viridiplantae</taxon>
        <taxon>Chlorophyta</taxon>
        <taxon>Pseudoscourfieldiophyceae</taxon>
        <taxon>Pseudoscourfieldiales</taxon>
        <taxon>Pycnococcaceae</taxon>
        <taxon>Pycnococcus</taxon>
    </lineage>
</organism>
<dbReference type="AlphaFoldDB" id="A0A830HPA9"/>
<dbReference type="InterPro" id="IPR021163">
    <property type="entry name" value="Ferredox_Rdtase_adrenod"/>
</dbReference>
<evidence type="ECO:0000256" key="9">
    <source>
        <dbReference type="PIRSR" id="PIRSR000362-1"/>
    </source>
</evidence>
<feature type="binding site" evidence="10">
    <location>
        <begin position="209"/>
        <end position="210"/>
    </location>
    <ligand>
        <name>NADP(+)</name>
        <dbReference type="ChEBI" id="CHEBI:58349"/>
    </ligand>
</feature>
<feature type="binding site" evidence="9">
    <location>
        <begin position="376"/>
        <end position="378"/>
    </location>
    <ligand>
        <name>FAD</name>
        <dbReference type="ChEBI" id="CHEBI:57692"/>
    </ligand>
</feature>
<dbReference type="OrthoDB" id="333024at2759"/>
<sequence>MSVASLASRLRVCVVGAGPAGLYAADRLIARAPACARVDVMEAMPAPFGLVRYGVAPDHQDTKNVQNRFNAVLGHDRVRLLGNVALGADVSLEELQERYDAVVVATGTPNARALGVPGEHLRGVVSARDFVGWYNGHPSYVSAVDPSLLSESKHVVVFGLGNVALDMARLLVKGAAHDASDILSTTDVAEHALSALVGNAARRVTFVGRRSAANIAFTAKELREFVGLDATSSVRLVDAMLDDADRDALKASRRHRRSLEVLEKAAAAKSGGGTGVEIEARFLSSPVEFEGDDSGRVRAVRLLANVMQGDSSSGRRAVEAVPRREVVIPCDLALVSVGYVRDNDGVLAGAKHDGRGRVLGKDGVYLCGWLKRGATGIIGTNLDDAEDTVSALLEDLGNADPVAHRQTSDNDVVHLLSRRGVRVVDNDAWRRLEAHEERLGEVRGCPRVKVCDVASMLEAAGVA</sequence>
<evidence type="ECO:0000256" key="6">
    <source>
        <dbReference type="ARBA" id="ARBA00023002"/>
    </source>
</evidence>
<feature type="binding site" evidence="9">
    <location>
        <position position="42"/>
    </location>
    <ligand>
        <name>FAD</name>
        <dbReference type="ChEBI" id="CHEBI:57692"/>
    </ligand>
</feature>
<evidence type="ECO:0000256" key="10">
    <source>
        <dbReference type="PIRSR" id="PIRSR000362-2"/>
    </source>
</evidence>
<dbReference type="Pfam" id="PF07992">
    <property type="entry name" value="Pyr_redox_2"/>
    <property type="match status" value="1"/>
</dbReference>
<dbReference type="SUPFAM" id="SSF51971">
    <property type="entry name" value="Nucleotide-binding domain"/>
    <property type="match status" value="1"/>
</dbReference>
<comment type="cofactor">
    <cofactor evidence="1 8 9">
        <name>FAD</name>
        <dbReference type="ChEBI" id="CHEBI:57692"/>
    </cofactor>
</comment>
<comment type="catalytic activity">
    <reaction evidence="7 8">
        <text>2 reduced [adrenodoxin] + NADP(+) + H(+) = 2 oxidized [adrenodoxin] + NADPH</text>
        <dbReference type="Rhea" id="RHEA:42312"/>
        <dbReference type="Rhea" id="RHEA-COMP:9998"/>
        <dbReference type="Rhea" id="RHEA-COMP:9999"/>
        <dbReference type="ChEBI" id="CHEBI:15378"/>
        <dbReference type="ChEBI" id="CHEBI:33737"/>
        <dbReference type="ChEBI" id="CHEBI:33738"/>
        <dbReference type="ChEBI" id="CHEBI:57783"/>
        <dbReference type="ChEBI" id="CHEBI:58349"/>
        <dbReference type="EC" id="1.18.1.6"/>
    </reaction>
</comment>
<dbReference type="GO" id="GO:0016491">
    <property type="term" value="F:oxidoreductase activity"/>
    <property type="evidence" value="ECO:0007669"/>
    <property type="project" value="UniProtKB-KW"/>
</dbReference>
<gene>
    <name evidence="12" type="ORF">PPROV_000804300</name>
</gene>
<evidence type="ECO:0000256" key="1">
    <source>
        <dbReference type="ARBA" id="ARBA00001974"/>
    </source>
</evidence>
<dbReference type="Gene3D" id="3.40.50.720">
    <property type="entry name" value="NAD(P)-binding Rossmann-like Domain"/>
    <property type="match status" value="1"/>
</dbReference>
<feature type="domain" description="FAD/NAD(P)-binding" evidence="11">
    <location>
        <begin position="11"/>
        <end position="176"/>
    </location>
</feature>
<keyword evidence="6 8" id="KW-0560">Oxidoreductase</keyword>
<keyword evidence="3 8" id="KW-0285">Flavoprotein</keyword>